<protein>
    <recommendedName>
        <fullName evidence="2">CBS domain-containing protein</fullName>
    </recommendedName>
</protein>
<proteinExistence type="predicted"/>
<name>A0A6J4TAE2_9ACTN</name>
<organism evidence="3">
    <name type="scientific">uncultured Solirubrobacteraceae bacterium</name>
    <dbReference type="NCBI Taxonomy" id="1162706"/>
    <lineage>
        <taxon>Bacteria</taxon>
        <taxon>Bacillati</taxon>
        <taxon>Actinomycetota</taxon>
        <taxon>Thermoleophilia</taxon>
        <taxon>Solirubrobacterales</taxon>
        <taxon>Solirubrobacteraceae</taxon>
        <taxon>environmental samples</taxon>
    </lineage>
</organism>
<evidence type="ECO:0000313" key="3">
    <source>
        <dbReference type="EMBL" id="CAA9517766.1"/>
    </source>
</evidence>
<reference evidence="3" key="1">
    <citation type="submission" date="2020-02" db="EMBL/GenBank/DDBJ databases">
        <authorList>
            <person name="Meier V. D."/>
        </authorList>
    </citation>
    <scope>NUCLEOTIDE SEQUENCE</scope>
    <source>
        <strain evidence="3">AVDCRST_MAG53</strain>
    </source>
</reference>
<keyword evidence="1" id="KW-0129">CBS domain</keyword>
<evidence type="ECO:0000256" key="1">
    <source>
        <dbReference type="PROSITE-ProRule" id="PRU00703"/>
    </source>
</evidence>
<dbReference type="Pfam" id="PF00571">
    <property type="entry name" value="CBS"/>
    <property type="match status" value="2"/>
</dbReference>
<accession>A0A6J4TAE2</accession>
<dbReference type="Gene3D" id="3.10.580.10">
    <property type="entry name" value="CBS-domain"/>
    <property type="match status" value="1"/>
</dbReference>
<dbReference type="EMBL" id="CADCVR010000096">
    <property type="protein sequence ID" value="CAA9517766.1"/>
    <property type="molecule type" value="Genomic_DNA"/>
</dbReference>
<dbReference type="SUPFAM" id="SSF54631">
    <property type="entry name" value="CBS-domain pair"/>
    <property type="match status" value="1"/>
</dbReference>
<feature type="domain" description="CBS" evidence="2">
    <location>
        <begin position="96"/>
        <end position="151"/>
    </location>
</feature>
<sequence>MPQSLIRACLVVAPLLHGHQTVGEAVRLLAGQELPALPVVDDTERLTGIFGEREFIAALFPQYLGTLRSAAFVRASLDDALERRLPCRDEPVSRHTNTEHVDVPEDVSDVQLAETFLHHRVLIAPVVRDGQPVGVVPRSSFFRALAARLDELG</sequence>
<evidence type="ECO:0000259" key="2">
    <source>
        <dbReference type="PROSITE" id="PS51371"/>
    </source>
</evidence>
<dbReference type="PROSITE" id="PS51371">
    <property type="entry name" value="CBS"/>
    <property type="match status" value="1"/>
</dbReference>
<dbReference type="AlphaFoldDB" id="A0A6J4TAE2"/>
<dbReference type="InterPro" id="IPR046342">
    <property type="entry name" value="CBS_dom_sf"/>
</dbReference>
<dbReference type="InterPro" id="IPR000644">
    <property type="entry name" value="CBS_dom"/>
</dbReference>
<gene>
    <name evidence="3" type="ORF">AVDCRST_MAG53-3306</name>
</gene>